<sequence length="457" mass="52273">MTNLIRNSSFTQQKSITKHSSKADCYSIFNLLTSDVLLDKVEALLPAHRERHFPPTETLAMFITQALSADRSCQNIVNQTALYRLTGGLRPCSVFTGGYCQARQRLPLTMVSELTRFLAEQIDAHVPNAWRWKGRQVRIVDRTTISMPDTVNNQSSYPQQANQAEGLGFPLCRVLGVTCLSSGALLNAAVGRYQGKGGDERTLLRSIQNMFQRGEIILGDALFATYFFMAEMQLKGVDLLMEQQGQRRKSTDFRKGQKLGVRDHLIILQKPKHRPQWMSESDYADAPACIQLREFKVSGKVMITTMLSPKIASKTELKLLYKKRWHVALDIRDIKEIMGMNILSCKTPEMIVKEIWVYLLAYNLIRLMMAQSVLLAGITPREISFKHCLQLWLSWRQQHLILDDKQLGLLFTIMAQQRVGKRPDRVEPRAVKRRPKPFPLLTKPRKIAKFEITARLN</sequence>
<gene>
    <name evidence="2" type="ORF">COA71_09325</name>
</gene>
<feature type="domain" description="Transposase IS4-like" evidence="1">
    <location>
        <begin position="132"/>
        <end position="364"/>
    </location>
</feature>
<dbReference type="GO" id="GO:0003677">
    <property type="term" value="F:DNA binding"/>
    <property type="evidence" value="ECO:0007669"/>
    <property type="project" value="InterPro"/>
</dbReference>
<protein>
    <submittedName>
        <fullName evidence="2">IS4 family transposase</fullName>
    </submittedName>
</protein>
<comment type="caution">
    <text evidence="2">The sequence shown here is derived from an EMBL/GenBank/DDBJ whole genome shotgun (WGS) entry which is preliminary data.</text>
</comment>
<name>A0A2A5CBL9_9GAMM</name>
<dbReference type="GO" id="GO:0006313">
    <property type="term" value="P:DNA transposition"/>
    <property type="evidence" value="ECO:0007669"/>
    <property type="project" value="InterPro"/>
</dbReference>
<evidence type="ECO:0000313" key="2">
    <source>
        <dbReference type="EMBL" id="PCJ41227.1"/>
    </source>
</evidence>
<dbReference type="GO" id="GO:0004803">
    <property type="term" value="F:transposase activity"/>
    <property type="evidence" value="ECO:0007669"/>
    <property type="project" value="InterPro"/>
</dbReference>
<accession>A0A2A5CBL9</accession>
<reference evidence="3" key="1">
    <citation type="submission" date="2017-08" db="EMBL/GenBank/DDBJ databases">
        <title>A dynamic microbial community with high functional redundancy inhabits the cold, oxic subseafloor aquifer.</title>
        <authorList>
            <person name="Tully B.J."/>
            <person name="Wheat C.G."/>
            <person name="Glazer B.T."/>
            <person name="Huber J.A."/>
        </authorList>
    </citation>
    <scope>NUCLEOTIDE SEQUENCE [LARGE SCALE GENOMIC DNA]</scope>
</reference>
<dbReference type="NCBIfam" id="NF033592">
    <property type="entry name" value="transpos_IS4_1"/>
    <property type="match status" value="1"/>
</dbReference>
<evidence type="ECO:0000259" key="1">
    <source>
        <dbReference type="Pfam" id="PF01609"/>
    </source>
</evidence>
<dbReference type="SUPFAM" id="SSF53098">
    <property type="entry name" value="Ribonuclease H-like"/>
    <property type="match status" value="1"/>
</dbReference>
<dbReference type="EMBL" id="NVWI01000006">
    <property type="protein sequence ID" value="PCJ41227.1"/>
    <property type="molecule type" value="Genomic_DNA"/>
</dbReference>
<dbReference type="PANTHER" id="PTHR37529">
    <property type="entry name" value="TRANSPOSASE INSG FOR INSERTION SEQUENCE ELEMENT IS4-RELATED"/>
    <property type="match status" value="1"/>
</dbReference>
<dbReference type="Proteomes" id="UP000228987">
    <property type="component" value="Unassembled WGS sequence"/>
</dbReference>
<dbReference type="PANTHER" id="PTHR37529:SF1">
    <property type="entry name" value="TRANSPOSASE INSG FOR INSERTION SEQUENCE ELEMENT IS4-RELATED"/>
    <property type="match status" value="1"/>
</dbReference>
<evidence type="ECO:0000313" key="3">
    <source>
        <dbReference type="Proteomes" id="UP000228987"/>
    </source>
</evidence>
<dbReference type="AlphaFoldDB" id="A0A2A5CBL9"/>
<organism evidence="2 3">
    <name type="scientific">SAR86 cluster bacterium</name>
    <dbReference type="NCBI Taxonomy" id="2030880"/>
    <lineage>
        <taxon>Bacteria</taxon>
        <taxon>Pseudomonadati</taxon>
        <taxon>Pseudomonadota</taxon>
        <taxon>Gammaproteobacteria</taxon>
        <taxon>SAR86 cluster</taxon>
    </lineage>
</organism>
<dbReference type="InterPro" id="IPR012337">
    <property type="entry name" value="RNaseH-like_sf"/>
</dbReference>
<dbReference type="Pfam" id="PF01609">
    <property type="entry name" value="DDE_Tnp_1"/>
    <property type="match status" value="1"/>
</dbReference>
<dbReference type="InterPro" id="IPR002559">
    <property type="entry name" value="Transposase_11"/>
</dbReference>
<dbReference type="InterPro" id="IPR047952">
    <property type="entry name" value="Transpos_IS4"/>
</dbReference>
<proteinExistence type="predicted"/>